<feature type="domain" description="Ada DNA repair metal-binding" evidence="2">
    <location>
        <begin position="8"/>
        <end position="40"/>
    </location>
</feature>
<accession>A0A3A8MFX2</accession>
<feature type="non-terminal residue" evidence="3">
    <location>
        <position position="40"/>
    </location>
</feature>
<dbReference type="AlphaFoldDB" id="A0A3A8MFX2"/>
<dbReference type="GO" id="GO:0008270">
    <property type="term" value="F:zinc ion binding"/>
    <property type="evidence" value="ECO:0007669"/>
    <property type="project" value="InterPro"/>
</dbReference>
<dbReference type="GO" id="GO:0006355">
    <property type="term" value="P:regulation of DNA-templated transcription"/>
    <property type="evidence" value="ECO:0007669"/>
    <property type="project" value="InterPro"/>
</dbReference>
<evidence type="ECO:0000313" key="3">
    <source>
        <dbReference type="EMBL" id="RKH31133.1"/>
    </source>
</evidence>
<evidence type="ECO:0000259" key="2">
    <source>
        <dbReference type="Pfam" id="PF02805"/>
    </source>
</evidence>
<keyword evidence="1" id="KW-0010">Activator</keyword>
<gene>
    <name evidence="3" type="ORF">D7X12_38690</name>
</gene>
<dbReference type="Proteomes" id="UP000273405">
    <property type="component" value="Unassembled WGS sequence"/>
</dbReference>
<dbReference type="RefSeq" id="WP_279637284.1">
    <property type="nucleotide sequence ID" value="NZ_RAWG01000461.1"/>
</dbReference>
<reference evidence="4" key="1">
    <citation type="submission" date="2018-09" db="EMBL/GenBank/DDBJ databases">
        <authorList>
            <person name="Livingstone P.G."/>
            <person name="Whitworth D.E."/>
        </authorList>
    </citation>
    <scope>NUCLEOTIDE SEQUENCE [LARGE SCALE GENOMIC DNA]</scope>
    <source>
        <strain evidence="4">CA040B</strain>
    </source>
</reference>
<dbReference type="Pfam" id="PF02805">
    <property type="entry name" value="Ada_Zn_binding"/>
    <property type="match status" value="1"/>
</dbReference>
<dbReference type="GO" id="GO:0006281">
    <property type="term" value="P:DNA repair"/>
    <property type="evidence" value="ECO:0007669"/>
    <property type="project" value="InterPro"/>
</dbReference>
<keyword evidence="4" id="KW-1185">Reference proteome</keyword>
<dbReference type="EMBL" id="RAWG01000461">
    <property type="protein sequence ID" value="RKH31133.1"/>
    <property type="molecule type" value="Genomic_DNA"/>
</dbReference>
<dbReference type="Gene3D" id="3.40.10.10">
    <property type="entry name" value="DNA Methylphosphotriester Repair Domain"/>
    <property type="match status" value="1"/>
</dbReference>
<evidence type="ECO:0000313" key="4">
    <source>
        <dbReference type="Proteomes" id="UP000273405"/>
    </source>
</evidence>
<dbReference type="GO" id="GO:0003677">
    <property type="term" value="F:DNA binding"/>
    <property type="evidence" value="ECO:0007669"/>
    <property type="project" value="InterPro"/>
</dbReference>
<sequence>MNGLDPAACYRALTTRDARFDGRFFTAVKTTRIYCRPVCP</sequence>
<name>A0A3A8MFX2_9BACT</name>
<evidence type="ECO:0000256" key="1">
    <source>
        <dbReference type="ARBA" id="ARBA00023159"/>
    </source>
</evidence>
<dbReference type="GO" id="GO:0008168">
    <property type="term" value="F:methyltransferase activity"/>
    <property type="evidence" value="ECO:0007669"/>
    <property type="project" value="InterPro"/>
</dbReference>
<organism evidence="3 4">
    <name type="scientific">Corallococcus sicarius</name>
    <dbReference type="NCBI Taxonomy" id="2316726"/>
    <lineage>
        <taxon>Bacteria</taxon>
        <taxon>Pseudomonadati</taxon>
        <taxon>Myxococcota</taxon>
        <taxon>Myxococcia</taxon>
        <taxon>Myxococcales</taxon>
        <taxon>Cystobacterineae</taxon>
        <taxon>Myxococcaceae</taxon>
        <taxon>Corallococcus</taxon>
    </lineage>
</organism>
<dbReference type="InterPro" id="IPR004026">
    <property type="entry name" value="Ada_DNA_repair_Zn-bd"/>
</dbReference>
<protein>
    <recommendedName>
        <fullName evidence="2">Ada DNA repair metal-binding domain-containing protein</fullName>
    </recommendedName>
</protein>
<comment type="caution">
    <text evidence="3">The sequence shown here is derived from an EMBL/GenBank/DDBJ whole genome shotgun (WGS) entry which is preliminary data.</text>
</comment>
<dbReference type="SUPFAM" id="SSF57884">
    <property type="entry name" value="Ada DNA repair protein, N-terminal domain (N-Ada 10)"/>
    <property type="match status" value="1"/>
</dbReference>
<proteinExistence type="predicted"/>
<dbReference type="InterPro" id="IPR035451">
    <property type="entry name" value="Ada-like_dom_sf"/>
</dbReference>